<feature type="compositionally biased region" description="Basic and acidic residues" evidence="2">
    <location>
        <begin position="261"/>
        <end position="297"/>
    </location>
</feature>
<dbReference type="AlphaFoldDB" id="A0A7R9DA67"/>
<evidence type="ECO:0000313" key="5">
    <source>
        <dbReference type="EMBL" id="CAD7410868.1"/>
    </source>
</evidence>
<dbReference type="EMBL" id="OD005026">
    <property type="protein sequence ID" value="CAD7410868.1"/>
    <property type="molecule type" value="Genomic_DNA"/>
</dbReference>
<dbReference type="GO" id="GO:0071014">
    <property type="term" value="C:post-mRNA release spliceosomal complex"/>
    <property type="evidence" value="ECO:0007669"/>
    <property type="project" value="TreeGrafter"/>
</dbReference>
<dbReference type="PANTHER" id="PTHR12072">
    <property type="entry name" value="CWF19, CELL CYCLE CONTROL PROTEIN"/>
    <property type="match status" value="1"/>
</dbReference>
<sequence length="806" mass="92541">MHGIVRINTEYNAEADFNRRKDRKSKHREDKWLLPSVEARLKDEAVKERKKKKKKRKRKSSSSSGCEWVEKTETAGPSSRDEWMTLPGLFPTISKVPRDRQQDEQKDKCILDKRRTGLPTTRMLVMSQPGQSAQELNPYWKDGGSGLPETEKQSVKQASTSVGDRGADWLRRALRRAEEQAQEQGRSLEEVAAERWGSLQKLRNMLATAEQRSGRSEGGPTPRAEGRGRGRQDHRDSRKVSHRFEERGEGHSSRSFAPTENWRKKEHEREKREYSPTTDPRREPTRKLKETPRRDDPSSSEDTDDDTCGKNTPEEIGVLTDKEMNELGAKLVKAEILGNETLVTELKRKLDLARLERSKPASEVTETVILTRTNARGLVHPLEPSGPLEPYGGRRRKHKVGTHEDGKRVRYFADDDKYTLRDMFEREKMTTAEDQNEMFSKMVAKEVGGTEEDTEFDMFAEKAQVEESRGRTQAKERDRAIREHKRTERALDNCPRCLDSQLMTRHLVAAIGTKVTCSYNWCTCVYLLTMFHVPYVAGVPVCTFSPCSMFLMLQVYLCLPSHQSLTEGHCLIVPMFHVPCATQLDEEVWTEVQLFRKTLTAMFVEMGQDVVFFELAINLRGLPHMTLNCVPLPKETGDLAPIYFKKAILECEMEWSTNKKLVDLAGKDVRRAIPKGLPYFSVDFGLQSGFAHVIEEEKLFPRNFAQVGVTVPSELCSGECYCSLRTLLRWVLLFPRNFAQVGVTVPRNFAQEIIGGMLDLDHQLWRKPRKDNFDSQRQKVVQFAQWWKPFDFTRQREVSASSSDSD</sequence>
<evidence type="ECO:0000259" key="4">
    <source>
        <dbReference type="Pfam" id="PF04677"/>
    </source>
</evidence>
<gene>
    <name evidence="5" type="ORF">TPSB3V08_LOCUS7580</name>
</gene>
<dbReference type="Pfam" id="PF04677">
    <property type="entry name" value="CwfJ_C_1"/>
    <property type="match status" value="1"/>
</dbReference>
<feature type="domain" description="Cwf19-like protein C-terminal" evidence="3">
    <location>
        <begin position="654"/>
        <end position="706"/>
    </location>
</feature>
<reference evidence="5" key="1">
    <citation type="submission" date="2020-11" db="EMBL/GenBank/DDBJ databases">
        <authorList>
            <person name="Tran Van P."/>
        </authorList>
    </citation>
    <scope>NUCLEOTIDE SEQUENCE</scope>
</reference>
<dbReference type="Pfam" id="PF04676">
    <property type="entry name" value="CwfJ_C_2"/>
    <property type="match status" value="2"/>
</dbReference>
<dbReference type="Gene3D" id="3.30.428.10">
    <property type="entry name" value="HIT-like"/>
    <property type="match status" value="1"/>
</dbReference>
<accession>A0A7R9DA67</accession>
<feature type="region of interest" description="Disordered" evidence="2">
    <location>
        <begin position="43"/>
        <end position="85"/>
    </location>
</feature>
<organism evidence="5">
    <name type="scientific">Timema poppense</name>
    <name type="common">Walking stick</name>
    <dbReference type="NCBI Taxonomy" id="170557"/>
    <lineage>
        <taxon>Eukaryota</taxon>
        <taxon>Metazoa</taxon>
        <taxon>Ecdysozoa</taxon>
        <taxon>Arthropoda</taxon>
        <taxon>Hexapoda</taxon>
        <taxon>Insecta</taxon>
        <taxon>Pterygota</taxon>
        <taxon>Neoptera</taxon>
        <taxon>Polyneoptera</taxon>
        <taxon>Phasmatodea</taxon>
        <taxon>Timematodea</taxon>
        <taxon>Timematoidea</taxon>
        <taxon>Timematidae</taxon>
        <taxon>Timema</taxon>
    </lineage>
</organism>
<evidence type="ECO:0000256" key="1">
    <source>
        <dbReference type="ARBA" id="ARBA00006795"/>
    </source>
</evidence>
<dbReference type="InterPro" id="IPR006768">
    <property type="entry name" value="Cwf19-like_C_dom-1"/>
</dbReference>
<evidence type="ECO:0008006" key="6">
    <source>
        <dbReference type="Google" id="ProtNLM"/>
    </source>
</evidence>
<dbReference type="InterPro" id="IPR036265">
    <property type="entry name" value="HIT-like_sf"/>
</dbReference>
<feature type="region of interest" description="Disordered" evidence="2">
    <location>
        <begin position="378"/>
        <end position="403"/>
    </location>
</feature>
<dbReference type="InterPro" id="IPR040194">
    <property type="entry name" value="Cwf19-like"/>
</dbReference>
<dbReference type="PANTHER" id="PTHR12072:SF5">
    <property type="entry name" value="CWF19-LIKE PROTEIN 2"/>
    <property type="match status" value="1"/>
</dbReference>
<comment type="similarity">
    <text evidence="1">Belongs to the CWF19 family.</text>
</comment>
<feature type="compositionally biased region" description="Basic and acidic residues" evidence="2">
    <location>
        <begin position="68"/>
        <end position="83"/>
    </location>
</feature>
<feature type="domain" description="Cwf19-like protein C-terminal" evidence="3">
    <location>
        <begin position="744"/>
        <end position="793"/>
    </location>
</feature>
<dbReference type="GO" id="GO:0000398">
    <property type="term" value="P:mRNA splicing, via spliceosome"/>
    <property type="evidence" value="ECO:0007669"/>
    <property type="project" value="TreeGrafter"/>
</dbReference>
<feature type="compositionally biased region" description="Basic and acidic residues" evidence="2">
    <location>
        <begin position="224"/>
        <end position="252"/>
    </location>
</feature>
<proteinExistence type="inferred from homology"/>
<feature type="region of interest" description="Disordered" evidence="2">
    <location>
        <begin position="202"/>
        <end position="318"/>
    </location>
</feature>
<feature type="domain" description="Cwf19-like C-terminal" evidence="4">
    <location>
        <begin position="554"/>
        <end position="645"/>
    </location>
</feature>
<feature type="compositionally biased region" description="Basic residues" evidence="2">
    <location>
        <begin position="48"/>
        <end position="60"/>
    </location>
</feature>
<dbReference type="InterPro" id="IPR006767">
    <property type="entry name" value="Cwf19-like_C_dom-2"/>
</dbReference>
<evidence type="ECO:0000256" key="2">
    <source>
        <dbReference type="SAM" id="MobiDB-lite"/>
    </source>
</evidence>
<dbReference type="SUPFAM" id="SSF54197">
    <property type="entry name" value="HIT-like"/>
    <property type="match status" value="1"/>
</dbReference>
<evidence type="ECO:0000259" key="3">
    <source>
        <dbReference type="Pfam" id="PF04676"/>
    </source>
</evidence>
<feature type="region of interest" description="Disordered" evidence="2">
    <location>
        <begin position="126"/>
        <end position="167"/>
    </location>
</feature>
<protein>
    <recommendedName>
        <fullName evidence="6">CWF19-like protein 2</fullName>
    </recommendedName>
</protein>
<name>A0A7R9DA67_TIMPO</name>